<accession>A0A5P2H905</accession>
<organism evidence="2 3">
    <name type="scientific">Cupriavidus pauculus</name>
    <dbReference type="NCBI Taxonomy" id="82633"/>
    <lineage>
        <taxon>Bacteria</taxon>
        <taxon>Pseudomonadati</taxon>
        <taxon>Pseudomonadota</taxon>
        <taxon>Betaproteobacteria</taxon>
        <taxon>Burkholderiales</taxon>
        <taxon>Burkholderiaceae</taxon>
        <taxon>Cupriavidus</taxon>
    </lineage>
</organism>
<feature type="transmembrane region" description="Helical" evidence="1">
    <location>
        <begin position="110"/>
        <end position="132"/>
    </location>
</feature>
<name>A0A5P2H905_9BURK</name>
<evidence type="ECO:0000313" key="3">
    <source>
        <dbReference type="Proteomes" id="UP000322822"/>
    </source>
</evidence>
<dbReference type="EMBL" id="CP044066">
    <property type="protein sequence ID" value="QET04084.1"/>
    <property type="molecule type" value="Genomic_DNA"/>
</dbReference>
<dbReference type="OrthoDB" id="9128788at2"/>
<keyword evidence="1" id="KW-0472">Membrane</keyword>
<gene>
    <name evidence="2" type="ORF">FOB72_18220</name>
</gene>
<dbReference type="InterPro" id="IPR022266">
    <property type="entry name" value="DtrJ-like"/>
</dbReference>
<evidence type="ECO:0000256" key="1">
    <source>
        <dbReference type="SAM" id="Phobius"/>
    </source>
</evidence>
<evidence type="ECO:0000313" key="2">
    <source>
        <dbReference type="EMBL" id="QET04084.1"/>
    </source>
</evidence>
<feature type="transmembrane region" description="Helical" evidence="1">
    <location>
        <begin position="152"/>
        <end position="174"/>
    </location>
</feature>
<dbReference type="Proteomes" id="UP000322822">
    <property type="component" value="Plasmid unnamed1"/>
</dbReference>
<keyword evidence="1" id="KW-1133">Transmembrane helix</keyword>
<keyword evidence="1" id="KW-0812">Transmembrane</keyword>
<geneLocation type="plasmid" evidence="2">
    <name>unnamed1</name>
</geneLocation>
<feature type="transmembrane region" description="Helical" evidence="1">
    <location>
        <begin position="180"/>
        <end position="198"/>
    </location>
</feature>
<feature type="transmembrane region" description="Helical" evidence="1">
    <location>
        <begin position="12"/>
        <end position="29"/>
    </location>
</feature>
<protein>
    <submittedName>
        <fullName evidence="2">DUF4400 domain-containing protein</fullName>
    </submittedName>
</protein>
<dbReference type="Pfam" id="PF14348">
    <property type="entry name" value="DtrJ-like"/>
    <property type="match status" value="1"/>
</dbReference>
<dbReference type="AlphaFoldDB" id="A0A5P2H905"/>
<sequence>MMASRFASHVRLWLFFAPLMICVAVPFLPDRSDFEISEAEQSSVARVLGDARADRSIAIANERFVRWFVAPGAVKASFSGSDTETMLSDGGAAKFGRNWMRNFWLTIYRGVYRASVAQYWAFGGLVLLLALLNDGAVSRRIRAASAGFANPVTFHVAAHGLLVCFGFGASALLLPLPLAAYWWTAGVAIVGMLSWRLASAFHVGR</sequence>
<dbReference type="RefSeq" id="WP_150374147.1">
    <property type="nucleotide sequence ID" value="NZ_CP044066.1"/>
</dbReference>
<reference evidence="2 3" key="1">
    <citation type="submission" date="2019-09" db="EMBL/GenBank/DDBJ databases">
        <title>FDA dAtabase for Regulatory Grade micrObial Sequences (FDA-ARGOS): Supporting development and validation of Infectious Disease Dx tests.</title>
        <authorList>
            <person name="Sciortino C."/>
            <person name="Tallon L."/>
            <person name="Sadzewicz L."/>
            <person name="Vavikolanu K."/>
            <person name="Mehta A."/>
            <person name="Aluvathingal J."/>
            <person name="Nadendla S."/>
            <person name="Nandy P."/>
            <person name="Geyer C."/>
            <person name="Yan Y."/>
            <person name="Sichtig H."/>
        </authorList>
    </citation>
    <scope>NUCLEOTIDE SEQUENCE [LARGE SCALE GENOMIC DNA]</scope>
    <source>
        <strain evidence="2 3">FDAARGOS_664</strain>
        <plasmid evidence="2 3">unnamed1</plasmid>
    </source>
</reference>
<proteinExistence type="predicted"/>
<keyword evidence="2" id="KW-0614">Plasmid</keyword>